<keyword evidence="4" id="KW-0378">Hydrolase</keyword>
<dbReference type="GO" id="GO:0006508">
    <property type="term" value="P:proteolysis"/>
    <property type="evidence" value="ECO:0007669"/>
    <property type="project" value="UniProtKB-KW"/>
</dbReference>
<evidence type="ECO:0000259" key="3">
    <source>
        <dbReference type="Pfam" id="PF17899"/>
    </source>
</evidence>
<dbReference type="GO" id="GO:0008233">
    <property type="term" value="F:peptidase activity"/>
    <property type="evidence" value="ECO:0007669"/>
    <property type="project" value="UniProtKB-KW"/>
</dbReference>
<dbReference type="InterPro" id="IPR007963">
    <property type="entry name" value="Peptidase_M61_catalytic"/>
</dbReference>
<feature type="domain" description="Peptidase M61 catalytic" evidence="2">
    <location>
        <begin position="292"/>
        <end position="404"/>
    </location>
</feature>
<dbReference type="EMBL" id="HF951689">
    <property type="protein sequence ID" value="CCW34534.1"/>
    <property type="molecule type" value="Genomic_DNA"/>
</dbReference>
<dbReference type="InterPro" id="IPR027268">
    <property type="entry name" value="Peptidase_M4/M1_CTD_sf"/>
</dbReference>
<keyword evidence="1" id="KW-0732">Signal</keyword>
<keyword evidence="4" id="KW-0645">Protease</keyword>
<feature type="signal peptide" evidence="1">
    <location>
        <begin position="1"/>
        <end position="26"/>
    </location>
</feature>
<dbReference type="HOGENOM" id="CLU_022755_0_0_0"/>
<dbReference type="KEGG" id="ccz:CCALI_00709"/>
<dbReference type="Proteomes" id="UP000014227">
    <property type="component" value="Chromosome I"/>
</dbReference>
<dbReference type="STRING" id="454171.CP488_00444"/>
<sequence>MRIRRLIGGILLCYGLVGGMNASAYAAAPSSPRVTLTYCLRPILDNNPYLEVTLRVPKAQNPCLQMPVWCPGDYHVQNFAQYVSHLQAEDEHGNALTVRRSDENTWQVQTNGVEDTVISYRVSQEPPGIFCENVQIKPDQVFVSGTAAFLYVVGEKEYPTRLEVEAPKGWQVIVPLVSDETAEGIVYCAEDYDALADSPILLATPADLLVQQFVVDGIVHRVVFFDHPQEVSEPQTLTRILQRIVQAEGEIMGGLPYAQYIFYFDVDGRGGGLEHRNSARLVYYPEETLTDFAAFAAHEFFHLWNVKRIRPRVLGPFDYIHPPHTRSLWFVEGVTDYFAWLSILRAGLITPQQFLAHWRRAIQSYLANPAHLQVSAEQASWHVWDAGNSEGYEGLSYYDKGALIGLCLDLELRYVTHNDRSLADVMRLLLCRYAPPHAGYTADELRDAVNEVARTDLSNFYNKLTQTTEEMPFGTCLAYAGLDTDCEPILGATEAAVQLRDDWLKGR</sequence>
<keyword evidence="5" id="KW-1185">Reference proteome</keyword>
<dbReference type="Gene3D" id="2.60.40.3650">
    <property type="match status" value="1"/>
</dbReference>
<dbReference type="Gene3D" id="1.10.390.10">
    <property type="entry name" value="Neutral Protease Domain 2"/>
    <property type="match status" value="1"/>
</dbReference>
<feature type="domain" description="Peptidase M61 N-terminal" evidence="3">
    <location>
        <begin position="49"/>
        <end position="203"/>
    </location>
</feature>
<dbReference type="AlphaFoldDB" id="S0ET46"/>
<dbReference type="OrthoDB" id="9778516at2"/>
<reference evidence="5" key="1">
    <citation type="submission" date="2013-03" db="EMBL/GenBank/DDBJ databases">
        <title>Genome sequence of Chthonomonas calidirosea, the first sequenced genome from the Armatimonadetes phylum (formally candidate division OP10).</title>
        <authorList>
            <person name="Lee K.C.Y."/>
            <person name="Morgan X.C."/>
            <person name="Dunfield P.F."/>
            <person name="Tamas I."/>
            <person name="Houghton K.M."/>
            <person name="Vyssotski M."/>
            <person name="Ryan J.L.J."/>
            <person name="Lagutin K."/>
            <person name="McDonald I.R."/>
            <person name="Stott M.B."/>
        </authorList>
    </citation>
    <scope>NUCLEOTIDE SEQUENCE [LARGE SCALE GENOMIC DNA]</scope>
    <source>
        <strain evidence="5">DSM 23976 / ICMP 18418 / T49</strain>
    </source>
</reference>
<accession>S0ET46</accession>
<dbReference type="InterPro" id="IPR040756">
    <property type="entry name" value="Peptidase_M61_N"/>
</dbReference>
<dbReference type="RefSeq" id="WP_016482096.1">
    <property type="nucleotide sequence ID" value="NC_021487.1"/>
</dbReference>
<evidence type="ECO:0000313" key="5">
    <source>
        <dbReference type="Proteomes" id="UP000014227"/>
    </source>
</evidence>
<gene>
    <name evidence="4" type="ORF">CCALI_00709</name>
</gene>
<dbReference type="Pfam" id="PF17899">
    <property type="entry name" value="Peptidase_M61_N"/>
    <property type="match status" value="1"/>
</dbReference>
<dbReference type="Pfam" id="PF05299">
    <property type="entry name" value="Peptidase_M61"/>
    <property type="match status" value="1"/>
</dbReference>
<evidence type="ECO:0000313" key="4">
    <source>
        <dbReference type="EMBL" id="CCW34534.1"/>
    </source>
</evidence>
<organism evidence="4 5">
    <name type="scientific">Chthonomonas calidirosea (strain DSM 23976 / ICMP 18418 / T49)</name>
    <dbReference type="NCBI Taxonomy" id="1303518"/>
    <lineage>
        <taxon>Bacteria</taxon>
        <taxon>Bacillati</taxon>
        <taxon>Armatimonadota</taxon>
        <taxon>Chthonomonadia</taxon>
        <taxon>Chthonomonadales</taxon>
        <taxon>Chthonomonadaceae</taxon>
        <taxon>Chthonomonas</taxon>
    </lineage>
</organism>
<dbReference type="InParanoid" id="S0ET46"/>
<feature type="chain" id="PRO_5004496364" evidence="1">
    <location>
        <begin position="27"/>
        <end position="507"/>
    </location>
</feature>
<dbReference type="SUPFAM" id="SSF55486">
    <property type="entry name" value="Metalloproteases ('zincins'), catalytic domain"/>
    <property type="match status" value="1"/>
</dbReference>
<evidence type="ECO:0000256" key="1">
    <source>
        <dbReference type="SAM" id="SignalP"/>
    </source>
</evidence>
<dbReference type="PATRIC" id="fig|1303518.3.peg.715"/>
<dbReference type="eggNOG" id="COG3975">
    <property type="taxonomic scope" value="Bacteria"/>
</dbReference>
<evidence type="ECO:0000259" key="2">
    <source>
        <dbReference type="Pfam" id="PF05299"/>
    </source>
</evidence>
<proteinExistence type="predicted"/>
<name>S0ET46_CHTCT</name>
<dbReference type="PIRSF" id="PIRSF016493">
    <property type="entry name" value="Glycyl_aminpptds"/>
    <property type="match status" value="1"/>
</dbReference>
<protein>
    <submittedName>
        <fullName evidence="4">Predicted protease with the C-terminal PDZ domain</fullName>
    </submittedName>
</protein>
<dbReference type="InterPro" id="IPR024191">
    <property type="entry name" value="Peptidase_M61"/>
</dbReference>